<dbReference type="AlphaFoldDB" id="A0A834NWT4"/>
<sequence length="67" mass="7890">MMALRRQTIKLWQNEDAPGIIKVIKWTDFRSLEAAIKLIIGLIRHLAQNFTRTTLKPLNFERNSHEC</sequence>
<gene>
    <name evidence="1" type="ORF">H0235_010295</name>
</gene>
<accession>A0A834NWT4</accession>
<name>A0A834NWT4_VESPE</name>
<evidence type="ECO:0000313" key="2">
    <source>
        <dbReference type="Proteomes" id="UP000600918"/>
    </source>
</evidence>
<protein>
    <submittedName>
        <fullName evidence="1">Uncharacterized protein</fullName>
    </submittedName>
</protein>
<reference evidence="1" key="1">
    <citation type="journal article" date="2020" name="G3 (Bethesda)">
        <title>High-Quality Assemblies for Three Invasive Social Wasps from the &lt;i&gt;Vespula&lt;/i&gt; Genus.</title>
        <authorList>
            <person name="Harrop T.W.R."/>
            <person name="Guhlin J."/>
            <person name="McLaughlin G.M."/>
            <person name="Permina E."/>
            <person name="Stockwell P."/>
            <person name="Gilligan J."/>
            <person name="Le Lec M.F."/>
            <person name="Gruber M.A.M."/>
            <person name="Quinn O."/>
            <person name="Lovegrove M."/>
            <person name="Duncan E.J."/>
            <person name="Remnant E.J."/>
            <person name="Van Eeckhoven J."/>
            <person name="Graham B."/>
            <person name="Knapp R.A."/>
            <person name="Langford K.W."/>
            <person name="Kronenberg Z."/>
            <person name="Press M.O."/>
            <person name="Eacker S.M."/>
            <person name="Wilson-Rankin E.E."/>
            <person name="Purcell J."/>
            <person name="Lester P.J."/>
            <person name="Dearden P.K."/>
        </authorList>
    </citation>
    <scope>NUCLEOTIDE SEQUENCE</scope>
    <source>
        <strain evidence="1">Volc-1</strain>
    </source>
</reference>
<proteinExistence type="predicted"/>
<organism evidence="1 2">
    <name type="scientific">Vespula pensylvanica</name>
    <name type="common">Western yellow jacket</name>
    <name type="synonym">Wasp</name>
    <dbReference type="NCBI Taxonomy" id="30213"/>
    <lineage>
        <taxon>Eukaryota</taxon>
        <taxon>Metazoa</taxon>
        <taxon>Ecdysozoa</taxon>
        <taxon>Arthropoda</taxon>
        <taxon>Hexapoda</taxon>
        <taxon>Insecta</taxon>
        <taxon>Pterygota</taxon>
        <taxon>Neoptera</taxon>
        <taxon>Endopterygota</taxon>
        <taxon>Hymenoptera</taxon>
        <taxon>Apocrita</taxon>
        <taxon>Aculeata</taxon>
        <taxon>Vespoidea</taxon>
        <taxon>Vespidae</taxon>
        <taxon>Vespinae</taxon>
        <taxon>Vespula</taxon>
    </lineage>
</organism>
<comment type="caution">
    <text evidence="1">The sequence shown here is derived from an EMBL/GenBank/DDBJ whole genome shotgun (WGS) entry which is preliminary data.</text>
</comment>
<dbReference type="Proteomes" id="UP000600918">
    <property type="component" value="Unassembled WGS sequence"/>
</dbReference>
<dbReference type="EMBL" id="JACSDY010000009">
    <property type="protein sequence ID" value="KAF7419998.1"/>
    <property type="molecule type" value="Genomic_DNA"/>
</dbReference>
<evidence type="ECO:0000313" key="1">
    <source>
        <dbReference type="EMBL" id="KAF7419998.1"/>
    </source>
</evidence>
<keyword evidence="2" id="KW-1185">Reference proteome</keyword>